<dbReference type="PANTHER" id="PTHR33473:SF19">
    <property type="entry name" value="ATP-DEPENDENT CLP PROTEASE ADAPTER PROTEIN CLPS"/>
    <property type="match status" value="1"/>
</dbReference>
<dbReference type="Gene3D" id="3.30.1390.10">
    <property type="match status" value="1"/>
</dbReference>
<evidence type="ECO:0000313" key="3">
    <source>
        <dbReference type="EMBL" id="BDS07682.1"/>
    </source>
</evidence>
<comment type="subunit">
    <text evidence="1">Binds to the N-terminal domain of the chaperone ClpA.</text>
</comment>
<feature type="domain" description="Adaptor protein ClpS core" evidence="2">
    <location>
        <begin position="17"/>
        <end position="82"/>
    </location>
</feature>
<dbReference type="HAMAP" id="MF_00302">
    <property type="entry name" value="ClpS"/>
    <property type="match status" value="1"/>
</dbReference>
<dbReference type="Pfam" id="PF02617">
    <property type="entry name" value="ClpS"/>
    <property type="match status" value="1"/>
</dbReference>
<dbReference type="KEGG" id="osu:NT6N_27220"/>
<dbReference type="InterPro" id="IPR022935">
    <property type="entry name" value="ClpS"/>
</dbReference>
<evidence type="ECO:0000256" key="1">
    <source>
        <dbReference type="HAMAP-Rule" id="MF_00302"/>
    </source>
</evidence>
<protein>
    <recommendedName>
        <fullName evidence="1">ATP-dependent Clp protease adapter protein ClpS</fullName>
    </recommendedName>
</protein>
<dbReference type="InterPro" id="IPR003769">
    <property type="entry name" value="ClpS_core"/>
</dbReference>
<accession>A0AAT9FP52</accession>
<dbReference type="GO" id="GO:0030163">
    <property type="term" value="P:protein catabolic process"/>
    <property type="evidence" value="ECO:0007669"/>
    <property type="project" value="InterPro"/>
</dbReference>
<dbReference type="SUPFAM" id="SSF54736">
    <property type="entry name" value="ClpS-like"/>
    <property type="match status" value="1"/>
</dbReference>
<organism evidence="3">
    <name type="scientific">Oceaniferula spumae</name>
    <dbReference type="NCBI Taxonomy" id="2979115"/>
    <lineage>
        <taxon>Bacteria</taxon>
        <taxon>Pseudomonadati</taxon>
        <taxon>Verrucomicrobiota</taxon>
        <taxon>Verrucomicrobiia</taxon>
        <taxon>Verrucomicrobiales</taxon>
        <taxon>Verrucomicrobiaceae</taxon>
        <taxon>Oceaniferula</taxon>
    </lineage>
</organism>
<dbReference type="GO" id="GO:0008233">
    <property type="term" value="F:peptidase activity"/>
    <property type="evidence" value="ECO:0007669"/>
    <property type="project" value="UniProtKB-KW"/>
</dbReference>
<dbReference type="PANTHER" id="PTHR33473">
    <property type="entry name" value="ATP-DEPENDENT CLP PROTEASE ADAPTER PROTEIN CLPS1, CHLOROPLASTIC"/>
    <property type="match status" value="1"/>
</dbReference>
<comment type="similarity">
    <text evidence="1">Belongs to the ClpS family.</text>
</comment>
<proteinExistence type="inferred from homology"/>
<dbReference type="GO" id="GO:0006508">
    <property type="term" value="P:proteolysis"/>
    <property type="evidence" value="ECO:0007669"/>
    <property type="project" value="UniProtKB-UniRule"/>
</dbReference>
<keyword evidence="3" id="KW-0645">Protease</keyword>
<dbReference type="NCBIfam" id="NF000668">
    <property type="entry name" value="PRK00033.1-1"/>
    <property type="match status" value="1"/>
</dbReference>
<comment type="function">
    <text evidence="1">Involved in the modulation of the specificity of the ClpAP-mediated ATP-dependent protein degradation.</text>
</comment>
<sequence>MPNPTTKKKSKTKTQQDVPWNVVVLDDPVNLQAYVTMVFKKVFGYSQTRAETLMMEVHTVGRSIVWTGSKEKAEFYVQQLHGWQLQTTMEKAI</sequence>
<gene>
    <name evidence="1 3" type="primary">clpS</name>
    <name evidence="3" type="ORF">NT6N_27220</name>
</gene>
<dbReference type="EMBL" id="AP026866">
    <property type="protein sequence ID" value="BDS07682.1"/>
    <property type="molecule type" value="Genomic_DNA"/>
</dbReference>
<dbReference type="AlphaFoldDB" id="A0AAT9FP52"/>
<dbReference type="InterPro" id="IPR014719">
    <property type="entry name" value="Ribosomal_bL12_C/ClpS-like"/>
</dbReference>
<evidence type="ECO:0000259" key="2">
    <source>
        <dbReference type="Pfam" id="PF02617"/>
    </source>
</evidence>
<keyword evidence="3" id="KW-0378">Hydrolase</keyword>
<reference evidence="3" key="1">
    <citation type="submission" date="2024-07" db="EMBL/GenBank/DDBJ databases">
        <title>Complete genome sequence of Verrucomicrobiaceae bacterium NT6N.</title>
        <authorList>
            <person name="Huang C."/>
            <person name="Takami H."/>
            <person name="Hamasaki K."/>
        </authorList>
    </citation>
    <scope>NUCLEOTIDE SEQUENCE</scope>
    <source>
        <strain evidence="3">NT6N</strain>
    </source>
</reference>
<name>A0AAT9FP52_9BACT</name>